<evidence type="ECO:0000256" key="5">
    <source>
        <dbReference type="ARBA" id="ARBA00022490"/>
    </source>
</evidence>
<dbReference type="PANTHER" id="PTHR22810:SF1">
    <property type="entry name" value="CALCIUM-BINDING AND SPERMATID-SPECIFIC PROTEIN 1"/>
    <property type="match status" value="1"/>
</dbReference>
<dbReference type="Pfam" id="PF15367">
    <property type="entry name" value="CABS1"/>
    <property type="match status" value="1"/>
</dbReference>
<keyword evidence="7" id="KW-0999">Mitochondrion inner membrane</keyword>
<dbReference type="GeneID" id="113924955"/>
<evidence type="ECO:0000256" key="1">
    <source>
        <dbReference type="ARBA" id="ARBA00004218"/>
    </source>
</evidence>
<evidence type="ECO:0000256" key="13">
    <source>
        <dbReference type="ARBA" id="ARBA00023273"/>
    </source>
</evidence>
<dbReference type="CTD" id="85438"/>
<evidence type="ECO:0000256" key="2">
    <source>
        <dbReference type="ARBA" id="ARBA00004230"/>
    </source>
</evidence>
<dbReference type="GO" id="GO:0005743">
    <property type="term" value="C:mitochondrial inner membrane"/>
    <property type="evidence" value="ECO:0007669"/>
    <property type="project" value="UniProtKB-SubCell"/>
</dbReference>
<dbReference type="RefSeq" id="XP_027455141.2">
    <property type="nucleotide sequence ID" value="XM_027599340.2"/>
</dbReference>
<feature type="region of interest" description="Disordered" evidence="16">
    <location>
        <begin position="343"/>
        <end position="377"/>
    </location>
</feature>
<dbReference type="GO" id="GO:0005509">
    <property type="term" value="F:calcium ion binding"/>
    <property type="evidence" value="ECO:0007669"/>
    <property type="project" value="InterPro"/>
</dbReference>
<evidence type="ECO:0000256" key="9">
    <source>
        <dbReference type="ARBA" id="ARBA00022846"/>
    </source>
</evidence>
<dbReference type="PANTHER" id="PTHR22810">
    <property type="entry name" value="TESTIS DEVELOPMENT PROTEIN NYD-SP26"/>
    <property type="match status" value="1"/>
</dbReference>
<evidence type="ECO:0000256" key="11">
    <source>
        <dbReference type="ARBA" id="ARBA00023128"/>
    </source>
</evidence>
<gene>
    <name evidence="18" type="primary">CABS1</name>
</gene>
<accession>A0A6J2DHN1</accession>
<keyword evidence="10" id="KW-0969">Cilium</keyword>
<keyword evidence="6" id="KW-0597">Phosphoprotein</keyword>
<evidence type="ECO:0000256" key="8">
    <source>
        <dbReference type="ARBA" id="ARBA00022837"/>
    </source>
</evidence>
<evidence type="ECO:0000256" key="7">
    <source>
        <dbReference type="ARBA" id="ARBA00022792"/>
    </source>
</evidence>
<proteinExistence type="predicted"/>
<evidence type="ECO:0000256" key="15">
    <source>
        <dbReference type="ARBA" id="ARBA00045943"/>
    </source>
</evidence>
<sequence length="417" mass="45561">MVPFCPMAEDGLPKIYSHPPTESSKTTEATIFFGADNTIPKSETTITSEGEHITSINDYTLESDFSTTANKLTSPKEKVKSEDDVESHIIKSSTHLEKEITTLTGATNTMANDSITENLIPVKIGNISSLGATVSLIDFSTSMAKEDILLDTTDPGNKDVSITSEVSGTLKEGTASIAGTPTLPAKKDEPDVNNYSSSVKSNVTADEAVQITNSSVPEAEISPATEKNFTIPDKTALTEEKITETDLSLPEDDPNAVPKLTDSDEEKFITVFELTTTVERDKDNAEDILLTDEKSMDEVNVWMEKDTTNEAENDVLLTAVESRYDFVVPTSVAKNLTENSSALTKEDLSENNTMESVIKDSEPLSETTPDPDTLNNEEDAFTTEMSVFKLPKEEPDEFLISKQQNRCHRELSNSLDS</sequence>
<evidence type="ECO:0000313" key="18">
    <source>
        <dbReference type="RefSeq" id="XP_027455141.2"/>
    </source>
</evidence>
<dbReference type="OrthoDB" id="9836525at2759"/>
<evidence type="ECO:0000256" key="16">
    <source>
        <dbReference type="SAM" id="MobiDB-lite"/>
    </source>
</evidence>
<keyword evidence="9" id="KW-0282">Flagellum</keyword>
<dbReference type="GO" id="GO:0031514">
    <property type="term" value="C:motile cilium"/>
    <property type="evidence" value="ECO:0007669"/>
    <property type="project" value="UniProtKB-SubCell"/>
</dbReference>
<keyword evidence="8" id="KW-0106">Calcium</keyword>
<evidence type="ECO:0000256" key="3">
    <source>
        <dbReference type="ARBA" id="ARBA00004273"/>
    </source>
</evidence>
<dbReference type="AlphaFoldDB" id="A0A6J2DHN1"/>
<evidence type="ECO:0000256" key="10">
    <source>
        <dbReference type="ARBA" id="ARBA00023069"/>
    </source>
</evidence>
<keyword evidence="12" id="KW-0472">Membrane</keyword>
<keyword evidence="14" id="KW-0968">Cytoplasmic vesicle</keyword>
<evidence type="ECO:0000256" key="4">
    <source>
        <dbReference type="ARBA" id="ARBA00015158"/>
    </source>
</evidence>
<protein>
    <recommendedName>
        <fullName evidence="4">Calcium-binding and spermatid-specific protein 1</fullName>
    </recommendedName>
</protein>
<evidence type="ECO:0000256" key="6">
    <source>
        <dbReference type="ARBA" id="ARBA00022553"/>
    </source>
</evidence>
<keyword evidence="13" id="KW-0966">Cell projection</keyword>
<dbReference type="GO" id="GO:0001669">
    <property type="term" value="C:acrosomal vesicle"/>
    <property type="evidence" value="ECO:0007669"/>
    <property type="project" value="UniProtKB-SubCell"/>
</dbReference>
<dbReference type="InterPro" id="IPR026118">
    <property type="entry name" value="Ca-bd_spermatid"/>
</dbReference>
<evidence type="ECO:0000313" key="17">
    <source>
        <dbReference type="Proteomes" id="UP000515165"/>
    </source>
</evidence>
<feature type="region of interest" description="Disordered" evidence="16">
    <location>
        <begin position="175"/>
        <end position="199"/>
    </location>
</feature>
<evidence type="ECO:0000256" key="14">
    <source>
        <dbReference type="ARBA" id="ARBA00023329"/>
    </source>
</evidence>
<reference evidence="18" key="1">
    <citation type="submission" date="2025-08" db="UniProtKB">
        <authorList>
            <consortium name="RefSeq"/>
        </authorList>
    </citation>
    <scope>IDENTIFICATION</scope>
    <source>
        <tissue evidence="18">Blood</tissue>
    </source>
</reference>
<dbReference type="KEGG" id="zca:113924955"/>
<organism evidence="17 18">
    <name type="scientific">Zalophus californianus</name>
    <name type="common">California sealion</name>
    <dbReference type="NCBI Taxonomy" id="9704"/>
    <lineage>
        <taxon>Eukaryota</taxon>
        <taxon>Metazoa</taxon>
        <taxon>Chordata</taxon>
        <taxon>Craniata</taxon>
        <taxon>Vertebrata</taxon>
        <taxon>Euteleostomi</taxon>
        <taxon>Mammalia</taxon>
        <taxon>Eutheria</taxon>
        <taxon>Laurasiatheria</taxon>
        <taxon>Carnivora</taxon>
        <taxon>Caniformia</taxon>
        <taxon>Pinnipedia</taxon>
        <taxon>Otariidae</taxon>
        <taxon>Zalophus</taxon>
    </lineage>
</organism>
<comment type="subcellular location">
    <subcellularLocation>
        <location evidence="2">Cell projection</location>
        <location evidence="2">Cilium</location>
        <location evidence="2">Flagellum</location>
    </subcellularLocation>
    <subcellularLocation>
        <location evidence="1">Cytoplasmic vesicle</location>
        <location evidence="1">Secretory vesicle</location>
        <location evidence="1">Acrosome</location>
    </subcellularLocation>
    <subcellularLocation>
        <location evidence="3">Mitochondrion inner membrane</location>
    </subcellularLocation>
</comment>
<feature type="compositionally biased region" description="Polar residues" evidence="16">
    <location>
        <begin position="364"/>
        <end position="374"/>
    </location>
</feature>
<name>A0A6J2DHN1_ZALCA</name>
<evidence type="ECO:0000256" key="12">
    <source>
        <dbReference type="ARBA" id="ARBA00023136"/>
    </source>
</evidence>
<dbReference type="GO" id="GO:0007283">
    <property type="term" value="P:spermatogenesis"/>
    <property type="evidence" value="ECO:0007669"/>
    <property type="project" value="InterPro"/>
</dbReference>
<comment type="function">
    <text evidence="15">Calcium-binding protein. Essential for maintaining the structural integrity of the sperm flagella.</text>
</comment>
<dbReference type="Proteomes" id="UP000515165">
    <property type="component" value="Chromosome 2"/>
</dbReference>
<keyword evidence="11" id="KW-0496">Mitochondrion</keyword>
<keyword evidence="5" id="KW-0963">Cytoplasm</keyword>
<keyword evidence="17" id="KW-1185">Reference proteome</keyword>